<dbReference type="EMBL" id="JRLZ01000018">
    <property type="protein sequence ID" value="KGO93851.1"/>
    <property type="molecule type" value="Genomic_DNA"/>
</dbReference>
<name>V6SCT2_9FLAO</name>
<sequence>MNTIYKLIKNNLIAIVIGLFFYLMFLHFTYSGNRICDCESTENYSPNRTGSHVAVNRFYHK</sequence>
<dbReference type="OrthoDB" id="677125at2"/>
<dbReference type="PATRIC" id="fig|1107311.3.peg.917"/>
<feature type="transmembrane region" description="Helical" evidence="1">
    <location>
        <begin position="12"/>
        <end position="30"/>
    </location>
</feature>
<evidence type="ECO:0000256" key="1">
    <source>
        <dbReference type="SAM" id="Phobius"/>
    </source>
</evidence>
<proteinExistence type="predicted"/>
<protein>
    <submittedName>
        <fullName evidence="2">Uncharacterized protein</fullName>
    </submittedName>
</protein>
<evidence type="ECO:0000313" key="3">
    <source>
        <dbReference type="Proteomes" id="UP000030149"/>
    </source>
</evidence>
<dbReference type="AlphaFoldDB" id="V6SCT2"/>
<gene>
    <name evidence="2" type="ORF">Q767_14355</name>
</gene>
<dbReference type="STRING" id="1107311.Q767_14355"/>
<reference evidence="3" key="1">
    <citation type="submission" date="2013-09" db="EMBL/GenBank/DDBJ databases">
        <authorList>
            <person name="Zeng Z."/>
            <person name="Chen C."/>
        </authorList>
    </citation>
    <scope>NUCLEOTIDE SEQUENCE [LARGE SCALE GENOMIC DNA]</scope>
    <source>
        <strain evidence="3">DK69</strain>
    </source>
</reference>
<keyword evidence="1" id="KW-0472">Membrane</keyword>
<comment type="caution">
    <text evidence="2">The sequence shown here is derived from an EMBL/GenBank/DDBJ whole genome shotgun (WGS) entry which is preliminary data.</text>
</comment>
<accession>V6SCT2</accession>
<dbReference type="eggNOG" id="ENOG5030PDY">
    <property type="taxonomic scope" value="Bacteria"/>
</dbReference>
<keyword evidence="3" id="KW-1185">Reference proteome</keyword>
<dbReference type="Proteomes" id="UP000030149">
    <property type="component" value="Unassembled WGS sequence"/>
</dbReference>
<reference evidence="2 3" key="2">
    <citation type="journal article" date="2015" name="Stand. Genomic Sci.">
        <title>High quality draft genomic sequence of Flavobacterium enshiense DK69(T) and comparison among Flavobacterium genomes.</title>
        <authorList>
            <person name="Zeng Z."/>
            <person name="Chen C."/>
            <person name="Du H."/>
            <person name="Wang G."/>
            <person name="Li M."/>
        </authorList>
    </citation>
    <scope>NUCLEOTIDE SEQUENCE [LARGE SCALE GENOMIC DNA]</scope>
    <source>
        <strain evidence="2 3">DK69</strain>
    </source>
</reference>
<dbReference type="RefSeq" id="WP_023572969.1">
    <property type="nucleotide sequence ID" value="NZ_AVCS01000006.1"/>
</dbReference>
<organism evidence="2 3">
    <name type="scientific">Flavobacterium enshiense DK69</name>
    <dbReference type="NCBI Taxonomy" id="1107311"/>
    <lineage>
        <taxon>Bacteria</taxon>
        <taxon>Pseudomonadati</taxon>
        <taxon>Bacteroidota</taxon>
        <taxon>Flavobacteriia</taxon>
        <taxon>Flavobacteriales</taxon>
        <taxon>Flavobacteriaceae</taxon>
        <taxon>Flavobacterium</taxon>
    </lineage>
</organism>
<keyword evidence="1" id="KW-1133">Transmembrane helix</keyword>
<evidence type="ECO:0000313" key="2">
    <source>
        <dbReference type="EMBL" id="KGO93851.1"/>
    </source>
</evidence>
<keyword evidence="1" id="KW-0812">Transmembrane</keyword>